<dbReference type="InParanoid" id="A0A2J6TN96"/>
<keyword evidence="2" id="KW-1185">Reference proteome</keyword>
<dbReference type="AlphaFoldDB" id="A0A2J6TN96"/>
<dbReference type="Proteomes" id="UP000235371">
    <property type="component" value="Unassembled WGS sequence"/>
</dbReference>
<accession>A0A2J6TN96</accession>
<sequence length="181" mass="20910">MLILEFIRSSSFRSRDTGEVFLMDPTPRLGLDKSPLRTLHRCRNRTFVCRNSRFNHIIMKLNIFLPRISVASAASYCPSRPAPSAEQISIFNEFRSKILLRQETSRPHLWTILAQAGSSTVERALLRRGQAVYILLRTHHRLINILSAGNRTQIEKLYIYCSVHTCSLNTTFSPPIIWFNH</sequence>
<evidence type="ECO:0000313" key="1">
    <source>
        <dbReference type="EMBL" id="PMD64506.1"/>
    </source>
</evidence>
<organism evidence="1 2">
    <name type="scientific">Hyaloscypha bicolor E</name>
    <dbReference type="NCBI Taxonomy" id="1095630"/>
    <lineage>
        <taxon>Eukaryota</taxon>
        <taxon>Fungi</taxon>
        <taxon>Dikarya</taxon>
        <taxon>Ascomycota</taxon>
        <taxon>Pezizomycotina</taxon>
        <taxon>Leotiomycetes</taxon>
        <taxon>Helotiales</taxon>
        <taxon>Hyaloscyphaceae</taxon>
        <taxon>Hyaloscypha</taxon>
        <taxon>Hyaloscypha bicolor</taxon>
    </lineage>
</organism>
<protein>
    <submittedName>
        <fullName evidence="1">Uncharacterized protein</fullName>
    </submittedName>
</protein>
<gene>
    <name evidence="1" type="ORF">K444DRAFT_302891</name>
</gene>
<dbReference type="GeneID" id="36579817"/>
<proteinExistence type="predicted"/>
<dbReference type="RefSeq" id="XP_024741410.1">
    <property type="nucleotide sequence ID" value="XM_024871735.1"/>
</dbReference>
<reference evidence="1 2" key="1">
    <citation type="submission" date="2016-04" db="EMBL/GenBank/DDBJ databases">
        <title>A degradative enzymes factory behind the ericoid mycorrhizal symbiosis.</title>
        <authorList>
            <consortium name="DOE Joint Genome Institute"/>
            <person name="Martino E."/>
            <person name="Morin E."/>
            <person name="Grelet G."/>
            <person name="Kuo A."/>
            <person name="Kohler A."/>
            <person name="Daghino S."/>
            <person name="Barry K."/>
            <person name="Choi C."/>
            <person name="Cichocki N."/>
            <person name="Clum A."/>
            <person name="Copeland A."/>
            <person name="Hainaut M."/>
            <person name="Haridas S."/>
            <person name="Labutti K."/>
            <person name="Lindquist E."/>
            <person name="Lipzen A."/>
            <person name="Khouja H.-R."/>
            <person name="Murat C."/>
            <person name="Ohm R."/>
            <person name="Olson A."/>
            <person name="Spatafora J."/>
            <person name="Veneault-Fourrey C."/>
            <person name="Henrissat B."/>
            <person name="Grigoriev I."/>
            <person name="Martin F."/>
            <person name="Perotto S."/>
        </authorList>
    </citation>
    <scope>NUCLEOTIDE SEQUENCE [LARGE SCALE GENOMIC DNA]</scope>
    <source>
        <strain evidence="1 2">E</strain>
    </source>
</reference>
<dbReference type="EMBL" id="KZ613753">
    <property type="protein sequence ID" value="PMD64506.1"/>
    <property type="molecule type" value="Genomic_DNA"/>
</dbReference>
<evidence type="ECO:0000313" key="2">
    <source>
        <dbReference type="Proteomes" id="UP000235371"/>
    </source>
</evidence>
<name>A0A2J6TN96_9HELO</name>